<evidence type="ECO:0000313" key="2">
    <source>
        <dbReference type="EMBL" id="MFC5418706.1"/>
    </source>
</evidence>
<dbReference type="Proteomes" id="UP001596053">
    <property type="component" value="Unassembled WGS sequence"/>
</dbReference>
<proteinExistence type="predicted"/>
<gene>
    <name evidence="2" type="ORF">ACFPOB_03925</name>
</gene>
<comment type="caution">
    <text evidence="2">The sequence shown here is derived from an EMBL/GenBank/DDBJ whole genome shotgun (WGS) entry which is preliminary data.</text>
</comment>
<organism evidence="2 3">
    <name type="scientific">Bosea eneae</name>
    <dbReference type="NCBI Taxonomy" id="151454"/>
    <lineage>
        <taxon>Bacteria</taxon>
        <taxon>Pseudomonadati</taxon>
        <taxon>Pseudomonadota</taxon>
        <taxon>Alphaproteobacteria</taxon>
        <taxon>Hyphomicrobiales</taxon>
        <taxon>Boseaceae</taxon>
        <taxon>Bosea</taxon>
    </lineage>
</organism>
<evidence type="ECO:0000313" key="3">
    <source>
        <dbReference type="Proteomes" id="UP001596053"/>
    </source>
</evidence>
<protein>
    <submittedName>
        <fullName evidence="2">Uncharacterized protein</fullName>
    </submittedName>
</protein>
<reference evidence="3" key="1">
    <citation type="journal article" date="2019" name="Int. J. Syst. Evol. Microbiol.">
        <title>The Global Catalogue of Microorganisms (GCM) 10K type strain sequencing project: providing services to taxonomists for standard genome sequencing and annotation.</title>
        <authorList>
            <consortium name="The Broad Institute Genomics Platform"/>
            <consortium name="The Broad Institute Genome Sequencing Center for Infectious Disease"/>
            <person name="Wu L."/>
            <person name="Ma J."/>
        </authorList>
    </citation>
    <scope>NUCLEOTIDE SEQUENCE [LARGE SCALE GENOMIC DNA]</scope>
    <source>
        <strain evidence="3">NCAIM B.01391</strain>
    </source>
</reference>
<keyword evidence="1" id="KW-0732">Signal</keyword>
<sequence>MPTVSKQIIAAGALAAAAFAAAPASAAGFWETLFGVPQRPTYAPLPDNPLHMTVRPKRNKAATTLDAGKEGPKPKLVKPMEYASDPFWYLKDETLKKGDIIVLKDRVVVFDGGVRDYANFASFQTSRLLSAKAKSQLKYLVSTPRDNYTVWEPVQSISDRNATTSAELSERTR</sequence>
<evidence type="ECO:0000256" key="1">
    <source>
        <dbReference type="SAM" id="SignalP"/>
    </source>
</evidence>
<feature type="signal peptide" evidence="1">
    <location>
        <begin position="1"/>
        <end position="26"/>
    </location>
</feature>
<dbReference type="RefSeq" id="WP_377796024.1">
    <property type="nucleotide sequence ID" value="NZ_JBHSLW010000005.1"/>
</dbReference>
<keyword evidence="3" id="KW-1185">Reference proteome</keyword>
<dbReference type="EMBL" id="JBHSLW010000005">
    <property type="protein sequence ID" value="MFC5418706.1"/>
    <property type="molecule type" value="Genomic_DNA"/>
</dbReference>
<feature type="chain" id="PRO_5047421646" evidence="1">
    <location>
        <begin position="27"/>
        <end position="173"/>
    </location>
</feature>
<name>A0ABW0IM68_9HYPH</name>
<accession>A0ABW0IM68</accession>